<feature type="transmembrane region" description="Helical" evidence="1">
    <location>
        <begin position="12"/>
        <end position="29"/>
    </location>
</feature>
<dbReference type="EMBL" id="LKLP01000053">
    <property type="protein sequence ID" value="KSU10947.1"/>
    <property type="molecule type" value="Genomic_DNA"/>
</dbReference>
<keyword evidence="1" id="KW-0472">Membrane</keyword>
<keyword evidence="1" id="KW-0812">Transmembrane</keyword>
<name>A0A0V8DBM5_LACLL</name>
<dbReference type="Proteomes" id="UP000054230">
    <property type="component" value="Unassembled WGS sequence"/>
</dbReference>
<comment type="caution">
    <text evidence="2">The sequence shown here is derived from an EMBL/GenBank/DDBJ whole genome shotgun (WGS) entry which is preliminary data.</text>
</comment>
<proteinExistence type="predicted"/>
<evidence type="ECO:0000313" key="3">
    <source>
        <dbReference type="Proteomes" id="UP000054230"/>
    </source>
</evidence>
<accession>A0A0V8DBM5</accession>
<organism evidence="2 3">
    <name type="scientific">Lactococcus lactis subsp. lactis</name>
    <name type="common">Streptococcus lactis</name>
    <dbReference type="NCBI Taxonomy" id="1360"/>
    <lineage>
        <taxon>Bacteria</taxon>
        <taxon>Bacillati</taxon>
        <taxon>Bacillota</taxon>
        <taxon>Bacilli</taxon>
        <taxon>Lactobacillales</taxon>
        <taxon>Streptococcaceae</taxon>
        <taxon>Lactococcus</taxon>
    </lineage>
</organism>
<dbReference type="PATRIC" id="fig|1360.106.peg.386"/>
<evidence type="ECO:0000256" key="1">
    <source>
        <dbReference type="SAM" id="Phobius"/>
    </source>
</evidence>
<sequence length="39" mass="4564">MIIFCHQLMRGFFDIFFTALAFLFAKYLLTAFNKANQGL</sequence>
<protein>
    <submittedName>
        <fullName evidence="2">Uncharacterized protein</fullName>
    </submittedName>
</protein>
<keyword evidence="1" id="KW-1133">Transmembrane helix</keyword>
<dbReference type="AlphaFoldDB" id="A0A0V8DBM5"/>
<gene>
    <name evidence="2" type="ORF">LMG8520_0916</name>
</gene>
<evidence type="ECO:0000313" key="2">
    <source>
        <dbReference type="EMBL" id="KSU10947.1"/>
    </source>
</evidence>
<reference evidence="3" key="1">
    <citation type="submission" date="2015-10" db="EMBL/GenBank/DDBJ databases">
        <title>Draft Genome Sequences of 11 Lactococcus lactis subspecies cremoris strains.</title>
        <authorList>
            <person name="Wels M."/>
            <person name="Backus L."/>
            <person name="Boekhorst J."/>
            <person name="Dijkstra A."/>
            <person name="Beerthuizen M."/>
            <person name="Kelly W."/>
            <person name="Siezen R."/>
            <person name="Bachmann H."/>
            <person name="Van Hijum S."/>
        </authorList>
    </citation>
    <scope>NUCLEOTIDE SEQUENCE [LARGE SCALE GENOMIC DNA]</scope>
    <source>
        <strain evidence="3">LMG8520</strain>
    </source>
</reference>